<dbReference type="AlphaFoldDB" id="A0A0R3TVC0"/>
<dbReference type="WBParaSite" id="HNAJ_0001176501-mRNA-1">
    <property type="protein sequence ID" value="HNAJ_0001176501-mRNA-1"/>
    <property type="gene ID" value="HNAJ_0001176501"/>
</dbReference>
<proteinExistence type="predicted"/>
<reference evidence="5" key="1">
    <citation type="submission" date="2017-02" db="UniProtKB">
        <authorList>
            <consortium name="WormBaseParasite"/>
        </authorList>
    </citation>
    <scope>IDENTIFICATION</scope>
</reference>
<protein>
    <submittedName>
        <fullName evidence="5">Rab-GAP TBC domain-containing protein</fullName>
    </submittedName>
</protein>
<evidence type="ECO:0000256" key="1">
    <source>
        <dbReference type="SAM" id="MobiDB-lite"/>
    </source>
</evidence>
<feature type="compositionally biased region" description="Basic and acidic residues" evidence="1">
    <location>
        <begin position="127"/>
        <end position="142"/>
    </location>
</feature>
<feature type="region of interest" description="Disordered" evidence="1">
    <location>
        <begin position="110"/>
        <end position="142"/>
    </location>
</feature>
<evidence type="ECO:0000313" key="3">
    <source>
        <dbReference type="EMBL" id="VDO11273.1"/>
    </source>
</evidence>
<accession>A0A0R3TVC0</accession>
<keyword evidence="4" id="KW-1185">Reference proteome</keyword>
<sequence length="247" mass="28593">MEESFALNEFESVVKRLPEPHYSSSFSKYLPSLPLPAKPEVPSSLFAIVNKNAEHPPLISQFTLTQLAPFKNQKFHRPPSQNIGSNFSPAAATLRLNCLSSQSIRLKDVGAPKSKRLKNGDNSYIELEQKPDRPRSPDSQMKEMKKNERMFRWLNGEPSERDMERYAYYVENGVPDQMVADPPRNLWLALRDCAPRNLMDNWSKITQDLLKEIHKDYRVAVKKSIGWFISSIFFIIIRICIRREILL</sequence>
<keyword evidence="2" id="KW-0472">Membrane</keyword>
<feature type="transmembrane region" description="Helical" evidence="2">
    <location>
        <begin position="224"/>
        <end position="241"/>
    </location>
</feature>
<dbReference type="STRING" id="102285.A0A0R3TVC0"/>
<evidence type="ECO:0000256" key="2">
    <source>
        <dbReference type="SAM" id="Phobius"/>
    </source>
</evidence>
<dbReference type="Proteomes" id="UP000278807">
    <property type="component" value="Unassembled WGS sequence"/>
</dbReference>
<organism evidence="5">
    <name type="scientific">Rodentolepis nana</name>
    <name type="common">Dwarf tapeworm</name>
    <name type="synonym">Hymenolepis nana</name>
    <dbReference type="NCBI Taxonomy" id="102285"/>
    <lineage>
        <taxon>Eukaryota</taxon>
        <taxon>Metazoa</taxon>
        <taxon>Spiralia</taxon>
        <taxon>Lophotrochozoa</taxon>
        <taxon>Platyhelminthes</taxon>
        <taxon>Cestoda</taxon>
        <taxon>Eucestoda</taxon>
        <taxon>Cyclophyllidea</taxon>
        <taxon>Hymenolepididae</taxon>
        <taxon>Rodentolepis</taxon>
    </lineage>
</organism>
<evidence type="ECO:0000313" key="4">
    <source>
        <dbReference type="Proteomes" id="UP000278807"/>
    </source>
</evidence>
<keyword evidence="2" id="KW-1133">Transmembrane helix</keyword>
<dbReference type="EMBL" id="UZAE01013773">
    <property type="protein sequence ID" value="VDO11273.1"/>
    <property type="molecule type" value="Genomic_DNA"/>
</dbReference>
<evidence type="ECO:0000313" key="5">
    <source>
        <dbReference type="WBParaSite" id="HNAJ_0001176501-mRNA-1"/>
    </source>
</evidence>
<dbReference type="OrthoDB" id="6280763at2759"/>
<reference evidence="3 4" key="2">
    <citation type="submission" date="2018-11" db="EMBL/GenBank/DDBJ databases">
        <authorList>
            <consortium name="Pathogen Informatics"/>
        </authorList>
    </citation>
    <scope>NUCLEOTIDE SEQUENCE [LARGE SCALE GENOMIC DNA]</scope>
</reference>
<name>A0A0R3TVC0_RODNA</name>
<keyword evidence="2" id="KW-0812">Transmembrane</keyword>
<gene>
    <name evidence="3" type="ORF">HNAJ_LOCUS11754</name>
</gene>